<gene>
    <name evidence="1" type="ORF">Lp19_2494</name>
</gene>
<organism evidence="1 2">
    <name type="scientific">Lactiplantibacillus plantarum</name>
    <name type="common">Lactobacillus plantarum</name>
    <dbReference type="NCBI Taxonomy" id="1590"/>
    <lineage>
        <taxon>Bacteria</taxon>
        <taxon>Bacillati</taxon>
        <taxon>Bacillota</taxon>
        <taxon>Bacilli</taxon>
        <taxon>Lactobacillales</taxon>
        <taxon>Lactobacillaceae</taxon>
        <taxon>Lactiplantibacillus</taxon>
    </lineage>
</organism>
<accession>A0A165RK58</accession>
<comment type="caution">
    <text evidence="1">The sequence shown here is derived from an EMBL/GenBank/DDBJ whole genome shotgun (WGS) entry which is preliminary data.</text>
</comment>
<proteinExistence type="predicted"/>
<dbReference type="AlphaFoldDB" id="A0A165RK58"/>
<dbReference type="PATRIC" id="fig|1590.201.peg.2395"/>
<name>A0A165RK58_LACPN</name>
<evidence type="ECO:0000313" key="1">
    <source>
        <dbReference type="EMBL" id="KZU94520.1"/>
    </source>
</evidence>
<dbReference type="EMBL" id="LUXM01000033">
    <property type="protein sequence ID" value="KZU94520.1"/>
    <property type="molecule type" value="Genomic_DNA"/>
</dbReference>
<evidence type="ECO:0000313" key="2">
    <source>
        <dbReference type="Proteomes" id="UP000076882"/>
    </source>
</evidence>
<protein>
    <submittedName>
        <fullName evidence="1">Uncharacterized protein</fullName>
    </submittedName>
</protein>
<dbReference type="Proteomes" id="UP000076882">
    <property type="component" value="Unassembled WGS sequence"/>
</dbReference>
<reference evidence="1 2" key="1">
    <citation type="submission" date="2016-03" db="EMBL/GenBank/DDBJ databases">
        <title>Comparative genomics of 54 Lactobacillus plantarum strains reveals genomic uncoupling from niche constraints.</title>
        <authorList>
            <person name="Martino M.E."/>
        </authorList>
    </citation>
    <scope>NUCLEOTIDE SEQUENCE [LARGE SCALE GENOMIC DNA]</scope>
    <source>
        <strain evidence="1 2">19.1</strain>
    </source>
</reference>
<sequence length="44" mass="4985">MGIQPTNVVVMMTITDYTADLERKKDLVAVTKSLLYAINRQVMI</sequence>